<keyword evidence="1" id="KW-0812">Transmembrane</keyword>
<dbReference type="RefSeq" id="WP_062480403.1">
    <property type="nucleotide sequence ID" value="NZ_CP013650.1"/>
</dbReference>
<evidence type="ECO:0000313" key="2">
    <source>
        <dbReference type="EMBL" id="ALS98814.1"/>
    </source>
</evidence>
<protein>
    <submittedName>
        <fullName evidence="2">Uncharacterized protein</fullName>
    </submittedName>
</protein>
<feature type="transmembrane region" description="Helical" evidence="1">
    <location>
        <begin position="42"/>
        <end position="60"/>
    </location>
</feature>
<dbReference type="AlphaFoldDB" id="A0A0U3ACN7"/>
<evidence type="ECO:0000313" key="3">
    <source>
        <dbReference type="Proteomes" id="UP000068447"/>
    </source>
</evidence>
<dbReference type="EMBL" id="CP013650">
    <property type="protein sequence ID" value="ALS98814.1"/>
    <property type="molecule type" value="Genomic_DNA"/>
</dbReference>
<keyword evidence="3" id="KW-1185">Reference proteome</keyword>
<gene>
    <name evidence="2" type="ORF">AT746_11390</name>
</gene>
<organism evidence="2 3">
    <name type="scientific">Lacimicrobium alkaliphilum</name>
    <dbReference type="NCBI Taxonomy" id="1526571"/>
    <lineage>
        <taxon>Bacteria</taxon>
        <taxon>Pseudomonadati</taxon>
        <taxon>Pseudomonadota</taxon>
        <taxon>Gammaproteobacteria</taxon>
        <taxon>Alteromonadales</taxon>
        <taxon>Alteromonadaceae</taxon>
        <taxon>Lacimicrobium</taxon>
    </lineage>
</organism>
<reference evidence="2 3" key="1">
    <citation type="submission" date="2015-12" db="EMBL/GenBank/DDBJ databases">
        <title>Complete genome of Lacimicrobium alkaliphilum KCTC 32984.</title>
        <authorList>
            <person name="Kim S.-G."/>
            <person name="Lee Y.-J."/>
        </authorList>
    </citation>
    <scope>NUCLEOTIDE SEQUENCE [LARGE SCALE GENOMIC DNA]</scope>
    <source>
        <strain evidence="2 3">YelD216</strain>
    </source>
</reference>
<evidence type="ECO:0000256" key="1">
    <source>
        <dbReference type="SAM" id="Phobius"/>
    </source>
</evidence>
<dbReference type="KEGG" id="lal:AT746_11390"/>
<name>A0A0U3ACN7_9ALTE</name>
<sequence>MEHNYLNYFPELKGMPPSKQMVLLSKARYAAFRQPGMNLKMACFFIMTLLIACLVAVVPQFIWSEYYVRIIGMLMGISGGIFLFRRLYASLLRQGLQQVIKQHGYKQHT</sequence>
<keyword evidence="1" id="KW-0472">Membrane</keyword>
<accession>A0A0U3ACN7</accession>
<keyword evidence="1" id="KW-1133">Transmembrane helix</keyword>
<feature type="transmembrane region" description="Helical" evidence="1">
    <location>
        <begin position="66"/>
        <end position="84"/>
    </location>
</feature>
<dbReference type="OrthoDB" id="9899846at2"/>
<dbReference type="Proteomes" id="UP000068447">
    <property type="component" value="Chromosome"/>
</dbReference>
<proteinExistence type="predicted"/>